<gene>
    <name evidence="2" type="ORF">NEQG_00780</name>
</gene>
<dbReference type="AlphaFoldDB" id="I3EIB4"/>
<dbReference type="VEuPathDB" id="MicrosporidiaDB:NEQG_00780"/>
<evidence type="ECO:0000313" key="2">
    <source>
        <dbReference type="EMBL" id="EIJ88961.1"/>
    </source>
</evidence>
<dbReference type="OrthoDB" id="10298075at2759"/>
<feature type="region of interest" description="Disordered" evidence="1">
    <location>
        <begin position="77"/>
        <end position="103"/>
    </location>
</feature>
<protein>
    <submittedName>
        <fullName evidence="2">Uncharacterized protein</fullName>
    </submittedName>
</protein>
<dbReference type="HOGENOM" id="CLU_2237279_0_0_1"/>
<evidence type="ECO:0000313" key="3">
    <source>
        <dbReference type="Proteomes" id="UP000002872"/>
    </source>
</evidence>
<dbReference type="OMA" id="KWRDEFI"/>
<evidence type="ECO:0000256" key="1">
    <source>
        <dbReference type="SAM" id="MobiDB-lite"/>
    </source>
</evidence>
<keyword evidence="3" id="KW-1185">Reference proteome</keyword>
<reference evidence="2" key="1">
    <citation type="submission" date="2011-01" db="EMBL/GenBank/DDBJ databases">
        <title>The Genome Sequence of Nematocida parisii strain ERTm3.</title>
        <authorList>
            <consortium name="The Broad Institute Genome Sequencing Platform"/>
            <consortium name="The Broad Institute Genome Sequencing Center for Infectious Disease"/>
            <person name="Cuomo C."/>
            <person name="Troemel E."/>
            <person name="Young S.K."/>
            <person name="Zeng Q."/>
            <person name="Gargeya S."/>
            <person name="Fitzgerald M."/>
            <person name="Haas B."/>
            <person name="Abouelleil A."/>
            <person name="Alvarado L."/>
            <person name="Arachchi H.M."/>
            <person name="Berlin A."/>
            <person name="Chapman S.B."/>
            <person name="Gearin G."/>
            <person name="Goldberg J."/>
            <person name="Griggs A."/>
            <person name="Gujja S."/>
            <person name="Hansen M."/>
            <person name="Heiman D."/>
            <person name="Howarth C."/>
            <person name="Larimer J."/>
            <person name="Lui A."/>
            <person name="MacDonald P.J.P."/>
            <person name="McCowen C."/>
            <person name="Montmayeur A."/>
            <person name="Murphy C."/>
            <person name="Neiman D."/>
            <person name="Pearson M."/>
            <person name="Priest M."/>
            <person name="Roberts A."/>
            <person name="Saif S."/>
            <person name="Shea T."/>
            <person name="Sisk P."/>
            <person name="Stolte C."/>
            <person name="Sykes S."/>
            <person name="Wortman J."/>
            <person name="Nusbaum C."/>
            <person name="Birren B."/>
        </authorList>
    </citation>
    <scope>NUCLEOTIDE SEQUENCE</scope>
    <source>
        <strain evidence="2">ERTm3</strain>
    </source>
</reference>
<dbReference type="InParanoid" id="I3EIB4"/>
<name>I3EIB4_NEMP3</name>
<sequence>MIIIKVTESAYKENKSAVLKEINKIINKELTGQYIISNTHTAEVKVSRVNTTGGAPHTGDIYEEGDMYVQPEYFTKNIPYKPEEPDNDELPPPGINKKGFYGL</sequence>
<accession>I3EIB4</accession>
<dbReference type="Proteomes" id="UP000002872">
    <property type="component" value="Unassembled WGS sequence"/>
</dbReference>
<dbReference type="EMBL" id="GL870877">
    <property type="protein sequence ID" value="EIJ88961.1"/>
    <property type="molecule type" value="Genomic_DNA"/>
</dbReference>
<organism evidence="2 3">
    <name type="scientific">Nematocida parisii (strain ERTm3)</name>
    <name type="common">Nematode killer fungus</name>
    <dbReference type="NCBI Taxonomy" id="935791"/>
    <lineage>
        <taxon>Eukaryota</taxon>
        <taxon>Fungi</taxon>
        <taxon>Fungi incertae sedis</taxon>
        <taxon>Microsporidia</taxon>
        <taxon>Nematocida</taxon>
    </lineage>
</organism>
<proteinExistence type="predicted"/>